<keyword evidence="3" id="KW-1185">Reference proteome</keyword>
<name>A0ABN7X439_GIGMA</name>
<evidence type="ECO:0000259" key="1">
    <source>
        <dbReference type="Pfam" id="PF03184"/>
    </source>
</evidence>
<evidence type="ECO:0000313" key="2">
    <source>
        <dbReference type="EMBL" id="CAG8847194.1"/>
    </source>
</evidence>
<evidence type="ECO:0000313" key="3">
    <source>
        <dbReference type="Proteomes" id="UP000789901"/>
    </source>
</evidence>
<feature type="domain" description="DDE-1" evidence="1">
    <location>
        <begin position="4"/>
        <end position="111"/>
    </location>
</feature>
<dbReference type="EMBL" id="CAJVQB010086607">
    <property type="protein sequence ID" value="CAG8847194.1"/>
    <property type="molecule type" value="Genomic_DNA"/>
</dbReference>
<dbReference type="InterPro" id="IPR004875">
    <property type="entry name" value="DDE_SF_endonuclease_dom"/>
</dbReference>
<comment type="caution">
    <text evidence="2">The sequence shown here is derived from an EMBL/GenBank/DDBJ whole genome shotgun (WGS) entry which is preliminary data.</text>
</comment>
<accession>A0ABN7X439</accession>
<gene>
    <name evidence="2" type="ORF">GMARGA_LOCUS38538</name>
</gene>
<reference evidence="2 3" key="1">
    <citation type="submission" date="2021-06" db="EMBL/GenBank/DDBJ databases">
        <authorList>
            <person name="Kallberg Y."/>
            <person name="Tangrot J."/>
            <person name="Rosling A."/>
        </authorList>
    </citation>
    <scope>NUCLEOTIDE SEQUENCE [LARGE SCALE GENOMIC DNA]</scope>
    <source>
        <strain evidence="2 3">120-4 pot B 10/14</strain>
    </source>
</reference>
<proteinExistence type="predicted"/>
<protein>
    <submittedName>
        <fullName evidence="2">37239_t:CDS:1</fullName>
    </submittedName>
</protein>
<organism evidence="2 3">
    <name type="scientific">Gigaspora margarita</name>
    <dbReference type="NCBI Taxonomy" id="4874"/>
    <lineage>
        <taxon>Eukaryota</taxon>
        <taxon>Fungi</taxon>
        <taxon>Fungi incertae sedis</taxon>
        <taxon>Mucoromycota</taxon>
        <taxon>Glomeromycotina</taxon>
        <taxon>Glomeromycetes</taxon>
        <taxon>Diversisporales</taxon>
        <taxon>Gigasporaceae</taxon>
        <taxon>Gigaspora</taxon>
    </lineage>
</organism>
<feature type="non-terminal residue" evidence="2">
    <location>
        <position position="1"/>
    </location>
</feature>
<dbReference type="Proteomes" id="UP000789901">
    <property type="component" value="Unassembled WGS sequence"/>
</dbReference>
<sequence length="262" mass="29917">LNNKMTRQNRNIILFIDNCSVYKLYSNTILTNIQIHFLPPNTISHLQLYDASIIHSFKAHYRKLFVDDKIEAYDSLGNTTNKIREFTLLDALKLTKKAWEYVTEKTIKNCWKSTGILPSFLSDRTPISPILTTLVNSNISTSSDTVSTNLSTKETNFNNYEIQPTTVVHNHSITSNEGSTTHYKSSKTNIDNTTMIQNNTIIVNQHGNITSIQDSTITKNLVTLYDNEIQFAKQEFSNKNQNELNMIQNSIDQLRFTNPISA</sequence>
<dbReference type="Pfam" id="PF03184">
    <property type="entry name" value="DDE_1"/>
    <property type="match status" value="1"/>
</dbReference>